<comment type="caution">
    <text evidence="4">The sequence shown here is derived from an EMBL/GenBank/DDBJ whole genome shotgun (WGS) entry which is preliminary data.</text>
</comment>
<accession>A0ABR8GPA2</accession>
<gene>
    <name evidence="4" type="ORF">H6G81_12080</name>
</gene>
<proteinExistence type="predicted"/>
<keyword evidence="2" id="KW-0808">Transferase</keyword>
<sequence>MESEEKITWYTNGNTYTLEERRSCYSEVADAYNRARPRYPMQLVSPVVELAELDQDAIILEVGCGPGTATSSFAKLGFSMICVEPSLAACELARQNCAQYPKVEFKNTTFEEWELEPGKFNAVLSASAFHWIPAEIGYPKAADALKDNGSLVLMLNMQIQPDYEVYQVLHQVYQIHAPSLGQYETRETQEKNFRSFGNFAINSGRFQNLVTQELWCEATYTIDDYLMLLTTYSPYIALELQKRDSLFAGLREALEKKCGESIEVSYLSGFHIARKIYRNHI</sequence>
<dbReference type="Pfam" id="PF13649">
    <property type="entry name" value="Methyltransf_25"/>
    <property type="match status" value="1"/>
</dbReference>
<dbReference type="RefSeq" id="WP_051503067.1">
    <property type="nucleotide sequence ID" value="NZ_JACJTA010000021.1"/>
</dbReference>
<dbReference type="GO" id="GO:0032259">
    <property type="term" value="P:methylation"/>
    <property type="evidence" value="ECO:0007669"/>
    <property type="project" value="UniProtKB-KW"/>
</dbReference>
<evidence type="ECO:0000313" key="4">
    <source>
        <dbReference type="EMBL" id="MBD2605252.1"/>
    </source>
</evidence>
<organism evidence="4 5">
    <name type="scientific">Scytonema hofmannii FACHB-248</name>
    <dbReference type="NCBI Taxonomy" id="1842502"/>
    <lineage>
        <taxon>Bacteria</taxon>
        <taxon>Bacillati</taxon>
        <taxon>Cyanobacteriota</taxon>
        <taxon>Cyanophyceae</taxon>
        <taxon>Nostocales</taxon>
        <taxon>Scytonemataceae</taxon>
        <taxon>Scytonema</taxon>
    </lineage>
</organism>
<dbReference type="InterPro" id="IPR029063">
    <property type="entry name" value="SAM-dependent_MTases_sf"/>
</dbReference>
<evidence type="ECO:0000256" key="1">
    <source>
        <dbReference type="ARBA" id="ARBA00022603"/>
    </source>
</evidence>
<evidence type="ECO:0000259" key="3">
    <source>
        <dbReference type="Pfam" id="PF13649"/>
    </source>
</evidence>
<dbReference type="GO" id="GO:0008168">
    <property type="term" value="F:methyltransferase activity"/>
    <property type="evidence" value="ECO:0007669"/>
    <property type="project" value="UniProtKB-KW"/>
</dbReference>
<dbReference type="InterPro" id="IPR041698">
    <property type="entry name" value="Methyltransf_25"/>
</dbReference>
<dbReference type="Gene3D" id="3.40.50.150">
    <property type="entry name" value="Vaccinia Virus protein VP39"/>
    <property type="match status" value="1"/>
</dbReference>
<keyword evidence="1 4" id="KW-0489">Methyltransferase</keyword>
<dbReference type="Proteomes" id="UP000660380">
    <property type="component" value="Unassembled WGS sequence"/>
</dbReference>
<dbReference type="SUPFAM" id="SSF53335">
    <property type="entry name" value="S-adenosyl-L-methionine-dependent methyltransferases"/>
    <property type="match status" value="1"/>
</dbReference>
<dbReference type="PANTHER" id="PTHR44942:SF4">
    <property type="entry name" value="METHYLTRANSFERASE TYPE 11 DOMAIN-CONTAINING PROTEIN"/>
    <property type="match status" value="1"/>
</dbReference>
<evidence type="ECO:0000256" key="2">
    <source>
        <dbReference type="ARBA" id="ARBA00022679"/>
    </source>
</evidence>
<feature type="domain" description="Methyltransferase" evidence="3">
    <location>
        <begin position="59"/>
        <end position="149"/>
    </location>
</feature>
<evidence type="ECO:0000313" key="5">
    <source>
        <dbReference type="Proteomes" id="UP000660380"/>
    </source>
</evidence>
<reference evidence="4 5" key="1">
    <citation type="journal article" date="2020" name="ISME J.">
        <title>Comparative genomics reveals insights into cyanobacterial evolution and habitat adaptation.</title>
        <authorList>
            <person name="Chen M.Y."/>
            <person name="Teng W.K."/>
            <person name="Zhao L."/>
            <person name="Hu C.X."/>
            <person name="Zhou Y.K."/>
            <person name="Han B.P."/>
            <person name="Song L.R."/>
            <person name="Shu W.S."/>
        </authorList>
    </citation>
    <scope>NUCLEOTIDE SEQUENCE [LARGE SCALE GENOMIC DNA]</scope>
    <source>
        <strain evidence="4 5">FACHB-248</strain>
    </source>
</reference>
<dbReference type="InterPro" id="IPR051052">
    <property type="entry name" value="Diverse_substrate_MTase"/>
</dbReference>
<dbReference type="CDD" id="cd02440">
    <property type="entry name" value="AdoMet_MTases"/>
    <property type="match status" value="1"/>
</dbReference>
<dbReference type="EMBL" id="JACJTA010000021">
    <property type="protein sequence ID" value="MBD2605252.1"/>
    <property type="molecule type" value="Genomic_DNA"/>
</dbReference>
<dbReference type="PANTHER" id="PTHR44942">
    <property type="entry name" value="METHYLTRANSF_11 DOMAIN-CONTAINING PROTEIN"/>
    <property type="match status" value="1"/>
</dbReference>
<name>A0ABR8GPA2_9CYAN</name>
<keyword evidence="5" id="KW-1185">Reference proteome</keyword>
<protein>
    <submittedName>
        <fullName evidence="4">Class I SAM-dependent methyltransferase</fullName>
    </submittedName>
</protein>